<dbReference type="STRING" id="670386.D3BM23"/>
<feature type="compositionally biased region" description="Basic and acidic residues" evidence="1">
    <location>
        <begin position="911"/>
        <end position="928"/>
    </location>
</feature>
<feature type="region of interest" description="Disordered" evidence="1">
    <location>
        <begin position="1040"/>
        <end position="1076"/>
    </location>
</feature>
<accession>D3BM23</accession>
<dbReference type="PANTHER" id="PTHR18460">
    <property type="entry name" value="TEL2 INTERACTING PROTEIN 1 TTI1 FAMILY MEMBER"/>
    <property type="match status" value="1"/>
</dbReference>
<comment type="caution">
    <text evidence="3">The sequence shown here is derived from an EMBL/GenBank/DDBJ whole genome shotgun (WGS) entry which is preliminary data.</text>
</comment>
<feature type="domain" description="TTI1 C-terminal TPR" evidence="2">
    <location>
        <begin position="914"/>
        <end position="1164"/>
    </location>
</feature>
<protein>
    <recommendedName>
        <fullName evidence="2">TTI1 C-terminal TPR domain-containing protein</fullName>
    </recommendedName>
</protein>
<dbReference type="InterPro" id="IPR052587">
    <property type="entry name" value="TELO2-interacting_protein_1"/>
</dbReference>
<feature type="region of interest" description="Disordered" evidence="1">
    <location>
        <begin position="1151"/>
        <end position="1175"/>
    </location>
</feature>
<feature type="compositionally biased region" description="Acidic residues" evidence="1">
    <location>
        <begin position="1044"/>
        <end position="1059"/>
    </location>
</feature>
<feature type="compositionally biased region" description="Polar residues" evidence="1">
    <location>
        <begin position="1199"/>
        <end position="1213"/>
    </location>
</feature>
<evidence type="ECO:0000256" key="1">
    <source>
        <dbReference type="SAM" id="MobiDB-lite"/>
    </source>
</evidence>
<dbReference type="InterPro" id="IPR049362">
    <property type="entry name" value="TTI1_rpt"/>
</dbReference>
<feature type="region of interest" description="Disordered" evidence="1">
    <location>
        <begin position="906"/>
        <end position="929"/>
    </location>
</feature>
<name>D3BM23_HETP5</name>
<dbReference type="PANTHER" id="PTHR18460:SF3">
    <property type="entry name" value="TELO2-INTERACTING PROTEIN 1 HOMOLOG"/>
    <property type="match status" value="1"/>
</dbReference>
<dbReference type="Pfam" id="PF24181">
    <property type="entry name" value="TPR_TTI1_C"/>
    <property type="match status" value="2"/>
</dbReference>
<dbReference type="InParanoid" id="D3BM23"/>
<dbReference type="GeneID" id="31367698"/>
<evidence type="ECO:0000259" key="2">
    <source>
        <dbReference type="Pfam" id="PF24181"/>
    </source>
</evidence>
<keyword evidence="4" id="KW-1185">Reference proteome</keyword>
<feature type="region of interest" description="Disordered" evidence="1">
    <location>
        <begin position="1193"/>
        <end position="1213"/>
    </location>
</feature>
<gene>
    <name evidence="3" type="ORF">PPL_12231</name>
</gene>
<dbReference type="InterPro" id="IPR057567">
    <property type="entry name" value="TPR_TTI1_C"/>
</dbReference>
<sequence>MELSSNDRTLFSLVFSKFKPLCDSLVTLLTRQSINTTNNNNNNNNEQTTITTEITNLLQSLYEKIDQTEPKPLSLLLDYLYIPIVLLLSPNKVNNQTIRIIISRDNIQCQSLQLLNLITTKLSNYNLDNQQQQPLYLPQTRQFVEIIQLLCNIIFNSIVRKNNNLENEQQQQQQKSEIQYNLSEEYLIELLDCIRSVYQWWTPVCKSMETAIDSKGEIFITLAFSISTLLDLLVAKSISRNSKLTVTHTLEVILNPLLTNNKQQPIVESILPATSTTLFKLIISDYKLGTNIKIQSLKLFTNLIVSAFTTNNNNNSNSNFDINDMLTDDYKITTTTTTTKTPPAATTTRMSMELSQSEKNIFKFISVIFPHSNSYSKLRNVDIDSQRQELEQQFMHSNKQKQQRFNYGGFMSTPLKWSMKVALVECAERLIMVPSLHSTLPILLETLVWYSLDDYEEVSTIARNRLSILKQQNGMDIQSLLLENFNHLVQAMPRLICGTEEHKILEEEKKEAIAKLVLSYIKTIDTNSLDSFLNVRMELISTVLLQLLEMKLPSSGEKDEDDSNSLISKASKSLEETLKVVSDNPFNRNSNNSSSNKRLMEVSNKLVRPYIHIQTEQLEHWIFEIIREVAKSIALTNWIDVLLSNSTLSRSPLRKEIILVMNQLMIGSTQQQQQQQQQLPIDFSTIMYLLDEYLEPELMNLPISNPSDDYNTININNNNNSNNNNNKYFEQYLDNTILQSLIIEGIGSMAPLLKNKKHQTLFISKVLYHLMEKFGVASHDTTGILMRSCRLALNNITSLFNYDSLEDIVYKNSDYLLDKIESNMKYLHSYPNTPNVFEGILNITGMGFLPFLKDTVEIILFSLDVSTENSESIIIFIKILYNIIRVLYNNSKLEIEYNQNQQQLLEQQRQQQRDGEEEKMMDLDDNMKESNSSSISDIKSFFMNHHQQKQLNEQEHNYWGGATTLKEKEAIIAKLQKQRNSRKAAVGKDEFKTTTETQRQLLSDIIHKCKHFLGSRSRAIKMATLDIMDMGLLIVSTGNRNYGGDEDEQEEEVETDGDDMSLSGDDLKKTPRVNPVTANDKKPKVALFPLIHSIWPSIIKRIEQTDDRATSKRALELIQSITKLSKDFIAQRFWTDLFPILKKIIQRELKQQQRESTTTTSTTTAISLLDGGSEQQRESSKISFNIVSDNQQQQQNQQLSGSSTTAKSTKQQQPLITPITETKDLMAAKSMKFTPSFKIQSIILDSLLVIIQTLKLNQQQLIEVARLTLPYLSSTQPESFQSTTVDIWKILLEKDYDSLWLLLFNFSGQFQNYQSPPHPSLKPLPRFHTFNEYKVNSLKLLK</sequence>
<evidence type="ECO:0000313" key="4">
    <source>
        <dbReference type="Proteomes" id="UP000001396"/>
    </source>
</evidence>
<dbReference type="Pfam" id="PF21547">
    <property type="entry name" value="TTI1"/>
    <property type="match status" value="1"/>
</dbReference>
<evidence type="ECO:0000313" key="3">
    <source>
        <dbReference type="EMBL" id="EFA77624.1"/>
    </source>
</evidence>
<feature type="domain" description="TTI1 C-terminal TPR" evidence="2">
    <location>
        <begin position="1227"/>
        <end position="1300"/>
    </location>
</feature>
<dbReference type="FunCoup" id="D3BM23">
    <property type="interactions" value="26"/>
</dbReference>
<dbReference type="GO" id="GO:0005737">
    <property type="term" value="C:cytoplasm"/>
    <property type="evidence" value="ECO:0007669"/>
    <property type="project" value="TreeGrafter"/>
</dbReference>
<organism evidence="3 4">
    <name type="scientific">Heterostelium pallidum (strain ATCC 26659 / Pp 5 / PN500)</name>
    <name type="common">Cellular slime mold</name>
    <name type="synonym">Polysphondylium pallidum</name>
    <dbReference type="NCBI Taxonomy" id="670386"/>
    <lineage>
        <taxon>Eukaryota</taxon>
        <taxon>Amoebozoa</taxon>
        <taxon>Evosea</taxon>
        <taxon>Eumycetozoa</taxon>
        <taxon>Dictyostelia</taxon>
        <taxon>Acytosteliales</taxon>
        <taxon>Acytosteliaceae</taxon>
        <taxon>Heterostelium</taxon>
    </lineage>
</organism>
<dbReference type="EMBL" id="ADBJ01000042">
    <property type="protein sequence ID" value="EFA77624.1"/>
    <property type="molecule type" value="Genomic_DNA"/>
</dbReference>
<dbReference type="RefSeq" id="XP_020429752.1">
    <property type="nucleotide sequence ID" value="XM_020582971.1"/>
</dbReference>
<proteinExistence type="predicted"/>
<dbReference type="OMA" id="TIESHMK"/>
<reference evidence="3 4" key="1">
    <citation type="journal article" date="2011" name="Genome Res.">
        <title>Phylogeny-wide analysis of social amoeba genomes highlights ancient origins for complex intercellular communication.</title>
        <authorList>
            <person name="Heidel A.J."/>
            <person name="Lawal H.M."/>
            <person name="Felder M."/>
            <person name="Schilde C."/>
            <person name="Helps N.R."/>
            <person name="Tunggal B."/>
            <person name="Rivero F."/>
            <person name="John U."/>
            <person name="Schleicher M."/>
            <person name="Eichinger L."/>
            <person name="Platzer M."/>
            <person name="Noegel A.A."/>
            <person name="Schaap P."/>
            <person name="Gloeckner G."/>
        </authorList>
    </citation>
    <scope>NUCLEOTIDE SEQUENCE [LARGE SCALE GENOMIC DNA]</scope>
    <source>
        <strain evidence="4">ATCC 26659 / Pp 5 / PN500</strain>
    </source>
</reference>
<dbReference type="Proteomes" id="UP000001396">
    <property type="component" value="Unassembled WGS sequence"/>
</dbReference>